<evidence type="ECO:0000256" key="3">
    <source>
        <dbReference type="ARBA" id="ARBA00011918"/>
    </source>
</evidence>
<evidence type="ECO:0000256" key="6">
    <source>
        <dbReference type="ARBA" id="ARBA00022679"/>
    </source>
</evidence>
<evidence type="ECO:0000313" key="14">
    <source>
        <dbReference type="Proteomes" id="UP000053989"/>
    </source>
</evidence>
<dbReference type="GO" id="GO:0006281">
    <property type="term" value="P:DNA repair"/>
    <property type="evidence" value="ECO:0007669"/>
    <property type="project" value="UniProtKB-KW"/>
</dbReference>
<accession>A0A0C3E4R8</accession>
<dbReference type="InterPro" id="IPR036388">
    <property type="entry name" value="WH-like_DNA-bd_sf"/>
</dbReference>
<reference evidence="13 14" key="1">
    <citation type="submission" date="2014-04" db="EMBL/GenBank/DDBJ databases">
        <authorList>
            <consortium name="DOE Joint Genome Institute"/>
            <person name="Kuo A."/>
            <person name="Kohler A."/>
            <person name="Nagy L.G."/>
            <person name="Floudas D."/>
            <person name="Copeland A."/>
            <person name="Barry K.W."/>
            <person name="Cichocki N."/>
            <person name="Veneault-Fourrey C."/>
            <person name="LaButti K."/>
            <person name="Lindquist E.A."/>
            <person name="Lipzen A."/>
            <person name="Lundell T."/>
            <person name="Morin E."/>
            <person name="Murat C."/>
            <person name="Sun H."/>
            <person name="Tunlid A."/>
            <person name="Henrissat B."/>
            <person name="Grigoriev I.V."/>
            <person name="Hibbett D.S."/>
            <person name="Martin F."/>
            <person name="Nordberg H.P."/>
            <person name="Cantor M.N."/>
            <person name="Hua S.X."/>
        </authorList>
    </citation>
    <scope>NUCLEOTIDE SEQUENCE [LARGE SCALE GENOMIC DNA]</scope>
    <source>
        <strain evidence="13 14">Foug A</strain>
    </source>
</reference>
<dbReference type="PANTHER" id="PTHR10815">
    <property type="entry name" value="METHYLATED-DNA--PROTEIN-CYSTEINE METHYLTRANSFERASE"/>
    <property type="match status" value="1"/>
</dbReference>
<dbReference type="GO" id="GO:0032259">
    <property type="term" value="P:methylation"/>
    <property type="evidence" value="ECO:0007669"/>
    <property type="project" value="UniProtKB-KW"/>
</dbReference>
<feature type="domain" description="Methylated-DNA-[protein]-cysteine S-methyltransferase DNA binding" evidence="12">
    <location>
        <begin position="1"/>
        <end position="79"/>
    </location>
</feature>
<dbReference type="InParanoid" id="A0A0C3E4R8"/>
<evidence type="ECO:0000256" key="11">
    <source>
        <dbReference type="ARBA" id="ARBA00049348"/>
    </source>
</evidence>
<sequence>VYDFTRKIPRGRVTTYKDVCAALGQGSPRSVGTALRNNPFAPMVPCHRVVASSCYIGGYLGEWGVKCQMKFDMLAKEGVEFTLDGYLVNRSVIWRG</sequence>
<comment type="catalytic activity">
    <reaction evidence="1">
        <text>a 4-O-methyl-thymidine in DNA + L-cysteinyl-[protein] = a thymidine in DNA + S-methyl-L-cysteinyl-[protein]</text>
        <dbReference type="Rhea" id="RHEA:53428"/>
        <dbReference type="Rhea" id="RHEA-COMP:10131"/>
        <dbReference type="Rhea" id="RHEA-COMP:10132"/>
        <dbReference type="Rhea" id="RHEA-COMP:13555"/>
        <dbReference type="Rhea" id="RHEA-COMP:13556"/>
        <dbReference type="ChEBI" id="CHEBI:29950"/>
        <dbReference type="ChEBI" id="CHEBI:82612"/>
        <dbReference type="ChEBI" id="CHEBI:137386"/>
        <dbReference type="ChEBI" id="CHEBI:137387"/>
        <dbReference type="EC" id="2.1.1.63"/>
    </reaction>
</comment>
<gene>
    <name evidence="13" type="ORF">SCLCIDRAFT_118395</name>
</gene>
<dbReference type="Pfam" id="PF01035">
    <property type="entry name" value="DNA_binding_1"/>
    <property type="match status" value="1"/>
</dbReference>
<dbReference type="GO" id="GO:0003908">
    <property type="term" value="F:methylated-DNA-[protein]-cysteine S-methyltransferase activity"/>
    <property type="evidence" value="ECO:0007669"/>
    <property type="project" value="UniProtKB-EC"/>
</dbReference>
<dbReference type="AlphaFoldDB" id="A0A0C3E4R8"/>
<keyword evidence="14" id="KW-1185">Reference proteome</keyword>
<dbReference type="HOGENOM" id="CLU_000445_52_3_1"/>
<comment type="catalytic activity">
    <reaction evidence="11">
        <text>a 6-O-methyl-2'-deoxyguanosine in DNA + L-cysteinyl-[protein] = S-methyl-L-cysteinyl-[protein] + a 2'-deoxyguanosine in DNA</text>
        <dbReference type="Rhea" id="RHEA:24000"/>
        <dbReference type="Rhea" id="RHEA-COMP:10131"/>
        <dbReference type="Rhea" id="RHEA-COMP:10132"/>
        <dbReference type="Rhea" id="RHEA-COMP:11367"/>
        <dbReference type="Rhea" id="RHEA-COMP:11368"/>
        <dbReference type="ChEBI" id="CHEBI:29950"/>
        <dbReference type="ChEBI" id="CHEBI:82612"/>
        <dbReference type="ChEBI" id="CHEBI:85445"/>
        <dbReference type="ChEBI" id="CHEBI:85448"/>
        <dbReference type="EC" id="2.1.1.63"/>
    </reaction>
</comment>
<organism evidence="13 14">
    <name type="scientific">Scleroderma citrinum Foug A</name>
    <dbReference type="NCBI Taxonomy" id="1036808"/>
    <lineage>
        <taxon>Eukaryota</taxon>
        <taxon>Fungi</taxon>
        <taxon>Dikarya</taxon>
        <taxon>Basidiomycota</taxon>
        <taxon>Agaricomycotina</taxon>
        <taxon>Agaricomycetes</taxon>
        <taxon>Agaricomycetidae</taxon>
        <taxon>Boletales</taxon>
        <taxon>Sclerodermatineae</taxon>
        <taxon>Sclerodermataceae</taxon>
        <taxon>Scleroderma</taxon>
    </lineage>
</organism>
<reference evidence="14" key="2">
    <citation type="submission" date="2015-01" db="EMBL/GenBank/DDBJ databases">
        <title>Evolutionary Origins and Diversification of the Mycorrhizal Mutualists.</title>
        <authorList>
            <consortium name="DOE Joint Genome Institute"/>
            <consortium name="Mycorrhizal Genomics Consortium"/>
            <person name="Kohler A."/>
            <person name="Kuo A."/>
            <person name="Nagy L.G."/>
            <person name="Floudas D."/>
            <person name="Copeland A."/>
            <person name="Barry K.W."/>
            <person name="Cichocki N."/>
            <person name="Veneault-Fourrey C."/>
            <person name="LaButti K."/>
            <person name="Lindquist E.A."/>
            <person name="Lipzen A."/>
            <person name="Lundell T."/>
            <person name="Morin E."/>
            <person name="Murat C."/>
            <person name="Riley R."/>
            <person name="Ohm R."/>
            <person name="Sun H."/>
            <person name="Tunlid A."/>
            <person name="Henrissat B."/>
            <person name="Grigoriev I.V."/>
            <person name="Hibbett D.S."/>
            <person name="Martin F."/>
        </authorList>
    </citation>
    <scope>NUCLEOTIDE SEQUENCE [LARGE SCALE GENOMIC DNA]</scope>
    <source>
        <strain evidence="14">Foug A</strain>
    </source>
</reference>
<keyword evidence="8" id="KW-0234">DNA repair</keyword>
<name>A0A0C3E4R8_9AGAM</name>
<evidence type="ECO:0000256" key="1">
    <source>
        <dbReference type="ARBA" id="ARBA00001286"/>
    </source>
</evidence>
<evidence type="ECO:0000259" key="12">
    <source>
        <dbReference type="Pfam" id="PF01035"/>
    </source>
</evidence>
<evidence type="ECO:0000256" key="7">
    <source>
        <dbReference type="ARBA" id="ARBA00022763"/>
    </source>
</evidence>
<evidence type="ECO:0000256" key="4">
    <source>
        <dbReference type="ARBA" id="ARBA00015377"/>
    </source>
</evidence>
<dbReference type="OrthoDB" id="1907495at2759"/>
<protein>
    <recommendedName>
        <fullName evidence="4">Methylated-DNA--protein-cysteine methyltransferase</fullName>
        <ecNumber evidence="3">2.1.1.63</ecNumber>
    </recommendedName>
    <alternativeName>
        <fullName evidence="9">6-O-methylguanine-DNA methyltransferase</fullName>
    </alternativeName>
    <alternativeName>
        <fullName evidence="10">O-6-methylguanine-DNA-alkyltransferase</fullName>
    </alternativeName>
</protein>
<dbReference type="STRING" id="1036808.A0A0C3E4R8"/>
<evidence type="ECO:0000256" key="5">
    <source>
        <dbReference type="ARBA" id="ARBA00022603"/>
    </source>
</evidence>
<dbReference type="CDD" id="cd06445">
    <property type="entry name" value="ATase"/>
    <property type="match status" value="1"/>
</dbReference>
<keyword evidence="6" id="KW-0808">Transferase</keyword>
<dbReference type="Proteomes" id="UP000053989">
    <property type="component" value="Unassembled WGS sequence"/>
</dbReference>
<evidence type="ECO:0000256" key="9">
    <source>
        <dbReference type="ARBA" id="ARBA00030795"/>
    </source>
</evidence>
<dbReference type="SUPFAM" id="SSF46767">
    <property type="entry name" value="Methylated DNA-protein cysteine methyltransferase, C-terminal domain"/>
    <property type="match status" value="1"/>
</dbReference>
<dbReference type="InterPro" id="IPR014048">
    <property type="entry name" value="MethylDNA_cys_MeTrfase_DNA-bd"/>
</dbReference>
<evidence type="ECO:0000256" key="10">
    <source>
        <dbReference type="ARBA" id="ARBA00031621"/>
    </source>
</evidence>
<dbReference type="EC" id="2.1.1.63" evidence="3"/>
<comment type="similarity">
    <text evidence="2">Belongs to the MGMT family.</text>
</comment>
<dbReference type="InterPro" id="IPR036217">
    <property type="entry name" value="MethylDNA_cys_MeTrfase_DNAb"/>
</dbReference>
<keyword evidence="5" id="KW-0489">Methyltransferase</keyword>
<dbReference type="PROSITE" id="PS00374">
    <property type="entry name" value="MGMT"/>
    <property type="match status" value="1"/>
</dbReference>
<dbReference type="InterPro" id="IPR001497">
    <property type="entry name" value="MethylDNA_cys_MeTrfase_AS"/>
</dbReference>
<dbReference type="Gene3D" id="1.10.10.10">
    <property type="entry name" value="Winged helix-like DNA-binding domain superfamily/Winged helix DNA-binding domain"/>
    <property type="match status" value="1"/>
</dbReference>
<dbReference type="NCBIfam" id="TIGR00589">
    <property type="entry name" value="ogt"/>
    <property type="match status" value="1"/>
</dbReference>
<feature type="non-terminal residue" evidence="13">
    <location>
        <position position="1"/>
    </location>
</feature>
<proteinExistence type="inferred from homology"/>
<keyword evidence="7" id="KW-0227">DNA damage</keyword>
<dbReference type="PANTHER" id="PTHR10815:SF13">
    <property type="entry name" value="METHYLATED-DNA--PROTEIN-CYSTEINE METHYLTRANSFERASE"/>
    <property type="match status" value="1"/>
</dbReference>
<evidence type="ECO:0000313" key="13">
    <source>
        <dbReference type="EMBL" id="KIM63021.1"/>
    </source>
</evidence>
<evidence type="ECO:0000256" key="8">
    <source>
        <dbReference type="ARBA" id="ARBA00023204"/>
    </source>
</evidence>
<dbReference type="EMBL" id="KN822038">
    <property type="protein sequence ID" value="KIM63021.1"/>
    <property type="molecule type" value="Genomic_DNA"/>
</dbReference>
<evidence type="ECO:0000256" key="2">
    <source>
        <dbReference type="ARBA" id="ARBA00008711"/>
    </source>
</evidence>